<evidence type="ECO:0000313" key="6">
    <source>
        <dbReference type="Proteomes" id="UP000305675"/>
    </source>
</evidence>
<feature type="transmembrane region" description="Helical" evidence="3">
    <location>
        <begin position="51"/>
        <end position="68"/>
    </location>
</feature>
<dbReference type="InterPro" id="IPR043128">
    <property type="entry name" value="Rev_trsase/Diguanyl_cyclase"/>
</dbReference>
<feature type="transmembrane region" description="Helical" evidence="3">
    <location>
        <begin position="96"/>
        <end position="113"/>
    </location>
</feature>
<dbReference type="GO" id="GO:0052621">
    <property type="term" value="F:diguanylate cyclase activity"/>
    <property type="evidence" value="ECO:0007669"/>
    <property type="project" value="UniProtKB-EC"/>
</dbReference>
<organism evidence="5 6">
    <name type="scientific">Ferrimonas aestuarii</name>
    <dbReference type="NCBI Taxonomy" id="2569539"/>
    <lineage>
        <taxon>Bacteria</taxon>
        <taxon>Pseudomonadati</taxon>
        <taxon>Pseudomonadota</taxon>
        <taxon>Gammaproteobacteria</taxon>
        <taxon>Alteromonadales</taxon>
        <taxon>Ferrimonadaceae</taxon>
        <taxon>Ferrimonas</taxon>
    </lineage>
</organism>
<keyword evidence="3" id="KW-0812">Transmembrane</keyword>
<evidence type="ECO:0000256" key="2">
    <source>
        <dbReference type="ARBA" id="ARBA00034247"/>
    </source>
</evidence>
<dbReference type="GO" id="GO:0043709">
    <property type="term" value="P:cell adhesion involved in single-species biofilm formation"/>
    <property type="evidence" value="ECO:0007669"/>
    <property type="project" value="TreeGrafter"/>
</dbReference>
<dbReference type="AlphaFoldDB" id="A0A4U1BN07"/>
<dbReference type="CDD" id="cd01949">
    <property type="entry name" value="GGDEF"/>
    <property type="match status" value="1"/>
</dbReference>
<dbReference type="InterPro" id="IPR048435">
    <property type="entry name" value="MASE6"/>
</dbReference>
<proteinExistence type="predicted"/>
<dbReference type="SMART" id="SM00267">
    <property type="entry name" value="GGDEF"/>
    <property type="match status" value="1"/>
</dbReference>
<keyword evidence="6" id="KW-1185">Reference proteome</keyword>
<gene>
    <name evidence="5" type="ORF">FCL42_13080</name>
</gene>
<dbReference type="OrthoDB" id="9812260at2"/>
<comment type="catalytic activity">
    <reaction evidence="2">
        <text>2 GTP = 3',3'-c-di-GMP + 2 diphosphate</text>
        <dbReference type="Rhea" id="RHEA:24898"/>
        <dbReference type="ChEBI" id="CHEBI:33019"/>
        <dbReference type="ChEBI" id="CHEBI:37565"/>
        <dbReference type="ChEBI" id="CHEBI:58805"/>
        <dbReference type="EC" id="2.7.7.65"/>
    </reaction>
</comment>
<dbReference type="PANTHER" id="PTHR45138">
    <property type="entry name" value="REGULATORY COMPONENTS OF SENSORY TRANSDUCTION SYSTEM"/>
    <property type="match status" value="1"/>
</dbReference>
<dbReference type="PROSITE" id="PS50887">
    <property type="entry name" value="GGDEF"/>
    <property type="match status" value="1"/>
</dbReference>
<feature type="domain" description="GGDEF" evidence="4">
    <location>
        <begin position="184"/>
        <end position="313"/>
    </location>
</feature>
<dbReference type="Gene3D" id="3.30.70.270">
    <property type="match status" value="1"/>
</dbReference>
<evidence type="ECO:0000313" key="5">
    <source>
        <dbReference type="EMBL" id="TKB54317.1"/>
    </source>
</evidence>
<name>A0A4U1BN07_9GAMM</name>
<dbReference type="InterPro" id="IPR029787">
    <property type="entry name" value="Nucleotide_cyclase"/>
</dbReference>
<accession>A0A4U1BN07</accession>
<dbReference type="InterPro" id="IPR050469">
    <property type="entry name" value="Diguanylate_Cyclase"/>
</dbReference>
<reference evidence="5 6" key="1">
    <citation type="submission" date="2019-04" db="EMBL/GenBank/DDBJ databases">
        <authorList>
            <person name="Hwang J.C."/>
        </authorList>
    </citation>
    <scope>NUCLEOTIDE SEQUENCE [LARGE SCALE GENOMIC DNA]</scope>
    <source>
        <strain evidence="5 6">IMCC35002</strain>
    </source>
</reference>
<dbReference type="Pfam" id="PF00990">
    <property type="entry name" value="GGDEF"/>
    <property type="match status" value="1"/>
</dbReference>
<evidence type="ECO:0000256" key="1">
    <source>
        <dbReference type="ARBA" id="ARBA00012528"/>
    </source>
</evidence>
<protein>
    <recommendedName>
        <fullName evidence="1">diguanylate cyclase</fullName>
        <ecNumber evidence="1">2.7.7.65</ecNumber>
    </recommendedName>
</protein>
<evidence type="ECO:0000256" key="3">
    <source>
        <dbReference type="SAM" id="Phobius"/>
    </source>
</evidence>
<keyword evidence="3" id="KW-0472">Membrane</keyword>
<dbReference type="GO" id="GO:0005886">
    <property type="term" value="C:plasma membrane"/>
    <property type="evidence" value="ECO:0007669"/>
    <property type="project" value="TreeGrafter"/>
</dbReference>
<dbReference type="EMBL" id="SWCJ01000009">
    <property type="protein sequence ID" value="TKB54317.1"/>
    <property type="molecule type" value="Genomic_DNA"/>
</dbReference>
<evidence type="ECO:0000259" key="4">
    <source>
        <dbReference type="PROSITE" id="PS50887"/>
    </source>
</evidence>
<feature type="transmembrane region" description="Helical" evidence="3">
    <location>
        <begin position="20"/>
        <end position="39"/>
    </location>
</feature>
<dbReference type="Pfam" id="PF20966">
    <property type="entry name" value="MASE6"/>
    <property type="match status" value="1"/>
</dbReference>
<keyword evidence="3" id="KW-1133">Transmembrane helix</keyword>
<dbReference type="NCBIfam" id="TIGR00254">
    <property type="entry name" value="GGDEF"/>
    <property type="match status" value="1"/>
</dbReference>
<feature type="transmembrane region" description="Helical" evidence="3">
    <location>
        <begin position="125"/>
        <end position="142"/>
    </location>
</feature>
<dbReference type="PANTHER" id="PTHR45138:SF9">
    <property type="entry name" value="DIGUANYLATE CYCLASE DGCM-RELATED"/>
    <property type="match status" value="1"/>
</dbReference>
<comment type="caution">
    <text evidence="5">The sequence shown here is derived from an EMBL/GenBank/DDBJ whole genome shotgun (WGS) entry which is preliminary data.</text>
</comment>
<dbReference type="GO" id="GO:1902201">
    <property type="term" value="P:negative regulation of bacterial-type flagellum-dependent cell motility"/>
    <property type="evidence" value="ECO:0007669"/>
    <property type="project" value="TreeGrafter"/>
</dbReference>
<dbReference type="InterPro" id="IPR000160">
    <property type="entry name" value="GGDEF_dom"/>
</dbReference>
<dbReference type="SUPFAM" id="SSF55073">
    <property type="entry name" value="Nucleotide cyclase"/>
    <property type="match status" value="1"/>
</dbReference>
<dbReference type="EC" id="2.7.7.65" evidence="1"/>
<dbReference type="Proteomes" id="UP000305675">
    <property type="component" value="Unassembled WGS sequence"/>
</dbReference>
<sequence length="313" mass="34750">MMLLSAGLSYINLVLNGRPTVALAEAAMSVFSASLYLLLLKQKQIPTPVKLLYLICLTAVIEYVLFVAKNRVGMSHWLITLPIIFYLTLGKRWGFVLSLFLLAGHVVLLSAIQIETGGALSKADFVNFSFSFVVIWIVSHTYESQRMSIENKLNKLAYEDALTGAQNRLALKHRFSQLSQPDQPRAYLAILDVDHFKRINDTHGHDIGDQVLINLTQKLQHHYGVTNVFRLGGEEFCMLLNCSSLESATTLCDQVRQKIQAVPLVNDEVLVSITVSIGVCELKQGFSLNQGLKVADTLLYDAKALGRNQVLAA</sequence>